<dbReference type="EMBL" id="LAZR01016563">
    <property type="protein sequence ID" value="KKM03966.1"/>
    <property type="molecule type" value="Genomic_DNA"/>
</dbReference>
<dbReference type="AlphaFoldDB" id="A0A0F9JDR3"/>
<gene>
    <name evidence="1" type="ORF">LCGC14_1769130</name>
</gene>
<dbReference type="InterPro" id="IPR021378">
    <property type="entry name" value="DUF3010"/>
</dbReference>
<reference evidence="1" key="1">
    <citation type="journal article" date="2015" name="Nature">
        <title>Complex archaea that bridge the gap between prokaryotes and eukaryotes.</title>
        <authorList>
            <person name="Spang A."/>
            <person name="Saw J.H."/>
            <person name="Jorgensen S.L."/>
            <person name="Zaremba-Niedzwiedzka K."/>
            <person name="Martijn J."/>
            <person name="Lind A.E."/>
            <person name="van Eijk R."/>
            <person name="Schleper C."/>
            <person name="Guy L."/>
            <person name="Ettema T.J."/>
        </authorList>
    </citation>
    <scope>NUCLEOTIDE SEQUENCE</scope>
</reference>
<sequence>MKVCGVELKGNDAIICLMSLKDGLYALHECRVKKLTINDDRDNEQLRKFQFDFAKLMQDYQVEHVVIRERMTKGKFIGGSTGFKLEAALQLADDISVSLIAPSKIKDIVKRSEVVMNFSDTGLKQFQEPAFTTAFAYLENL</sequence>
<dbReference type="Pfam" id="PF11215">
    <property type="entry name" value="DUF3010"/>
    <property type="match status" value="1"/>
</dbReference>
<comment type="caution">
    <text evidence="1">The sequence shown here is derived from an EMBL/GenBank/DDBJ whole genome shotgun (WGS) entry which is preliminary data.</text>
</comment>
<organism evidence="1">
    <name type="scientific">marine sediment metagenome</name>
    <dbReference type="NCBI Taxonomy" id="412755"/>
    <lineage>
        <taxon>unclassified sequences</taxon>
        <taxon>metagenomes</taxon>
        <taxon>ecological metagenomes</taxon>
    </lineage>
</organism>
<proteinExistence type="predicted"/>
<evidence type="ECO:0000313" key="1">
    <source>
        <dbReference type="EMBL" id="KKM03966.1"/>
    </source>
</evidence>
<protein>
    <recommendedName>
        <fullName evidence="2">DUF3010 domain-containing protein</fullName>
    </recommendedName>
</protein>
<evidence type="ECO:0008006" key="2">
    <source>
        <dbReference type="Google" id="ProtNLM"/>
    </source>
</evidence>
<accession>A0A0F9JDR3</accession>
<name>A0A0F9JDR3_9ZZZZ</name>